<reference evidence="2" key="1">
    <citation type="submission" date="2022-07" db="EMBL/GenBank/DDBJ databases">
        <title>Phylogenomic reconstructions and comparative analyses of Kickxellomycotina fungi.</title>
        <authorList>
            <person name="Reynolds N.K."/>
            <person name="Stajich J.E."/>
            <person name="Barry K."/>
            <person name="Grigoriev I.V."/>
            <person name="Crous P."/>
            <person name="Smith M.E."/>
        </authorList>
    </citation>
    <scope>NUCLEOTIDE SEQUENCE</scope>
    <source>
        <strain evidence="2">NBRC 105414</strain>
    </source>
</reference>
<dbReference type="AlphaFoldDB" id="A0A9W8HHE7"/>
<comment type="caution">
    <text evidence="2">The sequence shown here is derived from an EMBL/GenBank/DDBJ whole genome shotgun (WGS) entry which is preliminary data.</text>
</comment>
<evidence type="ECO:0000256" key="1">
    <source>
        <dbReference type="SAM" id="Phobius"/>
    </source>
</evidence>
<evidence type="ECO:0000313" key="3">
    <source>
        <dbReference type="Proteomes" id="UP001140217"/>
    </source>
</evidence>
<protein>
    <submittedName>
        <fullName evidence="2">Uncharacterized protein</fullName>
    </submittedName>
</protein>
<feature type="transmembrane region" description="Helical" evidence="1">
    <location>
        <begin position="12"/>
        <end position="32"/>
    </location>
</feature>
<keyword evidence="1" id="KW-0472">Membrane</keyword>
<organism evidence="2 3">
    <name type="scientific">Coemansia javaensis</name>
    <dbReference type="NCBI Taxonomy" id="2761396"/>
    <lineage>
        <taxon>Eukaryota</taxon>
        <taxon>Fungi</taxon>
        <taxon>Fungi incertae sedis</taxon>
        <taxon>Zoopagomycota</taxon>
        <taxon>Kickxellomycotina</taxon>
        <taxon>Kickxellomycetes</taxon>
        <taxon>Kickxellales</taxon>
        <taxon>Kickxellaceae</taxon>
        <taxon>Coemansia</taxon>
    </lineage>
</organism>
<keyword evidence="1" id="KW-0812">Transmembrane</keyword>
<name>A0A9W8HHE7_9FUNG</name>
<feature type="non-terminal residue" evidence="2">
    <location>
        <position position="170"/>
    </location>
</feature>
<gene>
    <name evidence="2" type="ORF">H4R18_001367</name>
</gene>
<proteinExistence type="predicted"/>
<keyword evidence="3" id="KW-1185">Reference proteome</keyword>
<feature type="transmembrane region" description="Helical" evidence="1">
    <location>
        <begin position="44"/>
        <end position="65"/>
    </location>
</feature>
<evidence type="ECO:0000313" key="2">
    <source>
        <dbReference type="EMBL" id="KAJ2784054.1"/>
    </source>
</evidence>
<keyword evidence="1" id="KW-1133">Transmembrane helix</keyword>
<dbReference type="EMBL" id="JANBUL010000034">
    <property type="protein sequence ID" value="KAJ2784054.1"/>
    <property type="molecule type" value="Genomic_DNA"/>
</dbReference>
<accession>A0A9W8HHE7</accession>
<dbReference type="Proteomes" id="UP001140217">
    <property type="component" value="Unassembled WGS sequence"/>
</dbReference>
<sequence length="170" mass="18423">MLFDWLPGRDAAYCAADGLAVALALLVAAASGRQALVRALASPLRLWLTAALAALVLAQAGGGWLRPLAVCALPVLAQHHPLGHALAQVATLLGLHRTVNSDHGSIQYRMGAALIHAALVLTSLNAQTQSTLRMLGRRLLYVQQIQLIRLHRLRELTLDDVWQLPKRFQL</sequence>
<dbReference type="OrthoDB" id="6500128at2759"/>